<evidence type="ECO:0000313" key="3">
    <source>
        <dbReference type="Proteomes" id="UP000036458"/>
    </source>
</evidence>
<proteinExistence type="predicted"/>
<evidence type="ECO:0000313" key="2">
    <source>
        <dbReference type="EMBL" id="AKQ47266.1"/>
    </source>
</evidence>
<dbReference type="STRING" id="1379910.TH63_19085"/>
<feature type="region of interest" description="Disordered" evidence="1">
    <location>
        <begin position="1"/>
        <end position="28"/>
    </location>
</feature>
<dbReference type="EMBL" id="CP010777">
    <property type="protein sequence ID" value="AKQ47266.1"/>
    <property type="molecule type" value="Genomic_DNA"/>
</dbReference>
<dbReference type="AlphaFoldDB" id="A0A0H4W9W4"/>
<accession>A0A0H4W9W4</accession>
<sequence length="96" mass="10773">MLILASSPAAAQTGYLTRSQQKKEVKNSLKDAKKVTSDYDESHLNVHAYNFRNGETGRKMKKTKKKEEMPINEDGTAMVKTKWFSKKGAPARARGN</sequence>
<evidence type="ECO:0000256" key="1">
    <source>
        <dbReference type="SAM" id="MobiDB-lite"/>
    </source>
</evidence>
<dbReference type="PATRIC" id="fig|1379910.4.peg.4157"/>
<gene>
    <name evidence="2" type="ORF">TH63_19085</name>
</gene>
<dbReference type="Proteomes" id="UP000036458">
    <property type="component" value="Chromosome"/>
</dbReference>
<organism evidence="2 3">
    <name type="scientific">Rufibacter radiotolerans</name>
    <dbReference type="NCBI Taxonomy" id="1379910"/>
    <lineage>
        <taxon>Bacteria</taxon>
        <taxon>Pseudomonadati</taxon>
        <taxon>Bacteroidota</taxon>
        <taxon>Cytophagia</taxon>
        <taxon>Cytophagales</taxon>
        <taxon>Hymenobacteraceae</taxon>
        <taxon>Rufibacter</taxon>
    </lineage>
</organism>
<name>A0A0H4W9W4_9BACT</name>
<keyword evidence="3" id="KW-1185">Reference proteome</keyword>
<dbReference type="KEGG" id="ruf:TH63_19085"/>
<protein>
    <submittedName>
        <fullName evidence="2">Uncharacterized protein</fullName>
    </submittedName>
</protein>
<reference evidence="2 3" key="1">
    <citation type="submission" date="2015-01" db="EMBL/GenBank/DDBJ databases">
        <title>Rufibacter sp./DG31D/ whole genome sequencing.</title>
        <authorList>
            <person name="Kim M.K."/>
            <person name="Srinivasan S."/>
            <person name="Lee J.-J."/>
        </authorList>
    </citation>
    <scope>NUCLEOTIDE SEQUENCE [LARGE SCALE GENOMIC DNA]</scope>
    <source>
        <strain evidence="2 3">DG31D</strain>
    </source>
</reference>